<keyword evidence="1" id="KW-1133">Transmembrane helix</keyword>
<keyword evidence="1" id="KW-0812">Transmembrane</keyword>
<sequence>MTPTSINDNSLAIWSALAAALLAALAVPLTLFPRLLLLLSDDATEPRTSLTHLEAFLALHFGLFLAALALALLLNVPSPKAPLPMSEDSKPTQPLLVPLTIVANVSAFLAWNDKNVGALASVVFVVDFVIGIWGLWAIVFANSGAISKTTGADKHTSAFIFGNKAAASSQKKIRRKGE</sequence>
<reference evidence="2 3" key="1">
    <citation type="submission" date="2020-01" db="EMBL/GenBank/DDBJ databases">
        <authorList>
            <person name="Gupta K D."/>
        </authorList>
    </citation>
    <scope>NUCLEOTIDE SEQUENCE [LARGE SCALE GENOMIC DNA]</scope>
</reference>
<organism evidence="2 3">
    <name type="scientific">Cyclocybe aegerita</name>
    <name type="common">Black poplar mushroom</name>
    <name type="synonym">Agrocybe aegerita</name>
    <dbReference type="NCBI Taxonomy" id="1973307"/>
    <lineage>
        <taxon>Eukaryota</taxon>
        <taxon>Fungi</taxon>
        <taxon>Dikarya</taxon>
        <taxon>Basidiomycota</taxon>
        <taxon>Agaricomycotina</taxon>
        <taxon>Agaricomycetes</taxon>
        <taxon>Agaricomycetidae</taxon>
        <taxon>Agaricales</taxon>
        <taxon>Agaricineae</taxon>
        <taxon>Bolbitiaceae</taxon>
        <taxon>Cyclocybe</taxon>
    </lineage>
</organism>
<evidence type="ECO:0000256" key="1">
    <source>
        <dbReference type="SAM" id="Phobius"/>
    </source>
</evidence>
<keyword evidence="1" id="KW-0472">Membrane</keyword>
<dbReference type="OrthoDB" id="2550114at2759"/>
<evidence type="ECO:0000313" key="2">
    <source>
        <dbReference type="EMBL" id="CAA7271652.1"/>
    </source>
</evidence>
<protein>
    <submittedName>
        <fullName evidence="2">Uncharacterized protein</fullName>
    </submittedName>
</protein>
<feature type="transmembrane region" description="Helical" evidence="1">
    <location>
        <begin position="95"/>
        <end position="112"/>
    </location>
</feature>
<dbReference type="EMBL" id="CACVBS010000112">
    <property type="protein sequence ID" value="CAA7271652.1"/>
    <property type="molecule type" value="Genomic_DNA"/>
</dbReference>
<feature type="transmembrane region" description="Helical" evidence="1">
    <location>
        <begin position="118"/>
        <end position="141"/>
    </location>
</feature>
<keyword evidence="3" id="KW-1185">Reference proteome</keyword>
<name>A0A8S0Y131_CYCAE</name>
<dbReference type="PANTHER" id="PTHR39605:SF1">
    <property type="entry name" value="MAJOR FACILITATOR SUPERFAMILY (MFS) PROFILE DOMAIN-CONTAINING PROTEIN"/>
    <property type="match status" value="1"/>
</dbReference>
<dbReference type="Proteomes" id="UP000467700">
    <property type="component" value="Unassembled WGS sequence"/>
</dbReference>
<accession>A0A8S0Y131</accession>
<evidence type="ECO:0000313" key="3">
    <source>
        <dbReference type="Proteomes" id="UP000467700"/>
    </source>
</evidence>
<dbReference type="AlphaFoldDB" id="A0A8S0Y131"/>
<gene>
    <name evidence="2" type="ORF">AAE3_LOCUS13870</name>
</gene>
<proteinExistence type="predicted"/>
<dbReference type="PANTHER" id="PTHR39605">
    <property type="entry name" value="MAJOR FACILITATOR SUPERFAMILY (MFS) PROFILE DOMAIN-CONTAINING PROTEIN"/>
    <property type="match status" value="1"/>
</dbReference>
<feature type="transmembrane region" description="Helical" evidence="1">
    <location>
        <begin position="50"/>
        <end position="74"/>
    </location>
</feature>
<comment type="caution">
    <text evidence="2">The sequence shown here is derived from an EMBL/GenBank/DDBJ whole genome shotgun (WGS) entry which is preliminary data.</text>
</comment>